<keyword evidence="11" id="KW-1185">Reference proteome</keyword>
<dbReference type="GO" id="GO:0004640">
    <property type="term" value="F:phosphoribosylanthranilate isomerase activity"/>
    <property type="evidence" value="ECO:0007669"/>
    <property type="project" value="TreeGrafter"/>
</dbReference>
<dbReference type="eggNOG" id="COG0134">
    <property type="taxonomic scope" value="Bacteria"/>
</dbReference>
<evidence type="ECO:0000256" key="6">
    <source>
        <dbReference type="ARBA" id="ARBA00022822"/>
    </source>
</evidence>
<evidence type="ECO:0000256" key="5">
    <source>
        <dbReference type="ARBA" id="ARBA00022793"/>
    </source>
</evidence>
<accession>Q2LPX5</accession>
<dbReference type="STRING" id="56780.SYN_02591"/>
<evidence type="ECO:0000259" key="9">
    <source>
        <dbReference type="Pfam" id="PF00218"/>
    </source>
</evidence>
<organism evidence="10 11">
    <name type="scientific">Syntrophus aciditrophicus (strain SB)</name>
    <dbReference type="NCBI Taxonomy" id="56780"/>
    <lineage>
        <taxon>Bacteria</taxon>
        <taxon>Pseudomonadati</taxon>
        <taxon>Thermodesulfobacteriota</taxon>
        <taxon>Syntrophia</taxon>
        <taxon>Syntrophales</taxon>
        <taxon>Syntrophaceae</taxon>
        <taxon>Syntrophus</taxon>
    </lineage>
</organism>
<dbReference type="Gene3D" id="3.20.20.70">
    <property type="entry name" value="Aldolase class I"/>
    <property type="match status" value="1"/>
</dbReference>
<dbReference type="PANTHER" id="PTHR22854">
    <property type="entry name" value="TRYPTOPHAN BIOSYNTHESIS PROTEIN"/>
    <property type="match status" value="1"/>
</dbReference>
<reference evidence="10 11" key="1">
    <citation type="journal article" date="2007" name="Proc. Natl. Acad. Sci. U.S.A.">
        <title>The genome of Syntrophus aciditrophicus: life at the thermodynamic limit of microbial growth.</title>
        <authorList>
            <person name="McInerney M.J."/>
            <person name="Rohlin L."/>
            <person name="Mouttaki H."/>
            <person name="Kim U."/>
            <person name="Krupp R.S."/>
            <person name="Rios-Hernandez L."/>
            <person name="Sieber J."/>
            <person name="Struchtemeyer C.G."/>
            <person name="Bhattacharyya A."/>
            <person name="Campbell J.W."/>
            <person name="Gunsalus R.P."/>
        </authorList>
    </citation>
    <scope>NUCLEOTIDE SEQUENCE [LARGE SCALE GENOMIC DNA]</scope>
    <source>
        <strain evidence="10 11">SB</strain>
    </source>
</reference>
<evidence type="ECO:0000256" key="7">
    <source>
        <dbReference type="ARBA" id="ARBA00023141"/>
    </source>
</evidence>
<keyword evidence="5" id="KW-0210">Decarboxylase</keyword>
<keyword evidence="8 10" id="KW-0456">Lyase</keyword>
<dbReference type="EMBL" id="CP000252">
    <property type="protein sequence ID" value="ABC76317.1"/>
    <property type="molecule type" value="Genomic_DNA"/>
</dbReference>
<dbReference type="InParanoid" id="Q2LPX5"/>
<evidence type="ECO:0000256" key="2">
    <source>
        <dbReference type="ARBA" id="ARBA00004696"/>
    </source>
</evidence>
<evidence type="ECO:0000256" key="1">
    <source>
        <dbReference type="ARBA" id="ARBA00001633"/>
    </source>
</evidence>
<dbReference type="Proteomes" id="UP000001933">
    <property type="component" value="Chromosome"/>
</dbReference>
<dbReference type="KEGG" id="sat:SYN_02591"/>
<feature type="domain" description="Indole-3-glycerol phosphate synthase" evidence="9">
    <location>
        <begin position="15"/>
        <end position="238"/>
    </location>
</feature>
<sequence>MLKKDASAGQGLRLSLSASIRKRQSEKYFPVISEVKVRSDKEGDLLRGRDPVALAQEMARCPVAGISVVTESEHFGGHMGLLSAVAAAVDIPVLHKDFIRNERQIEESADCGASAILIITALLETKQMERLIEKAMCCGLETLVEAHSLAEIKKVEDLSFDLMGINNRDITVFELDDNDVSRTEELAGFCKGSRILISESSISSAVEARRAGKGGADAVLVGTAVLKAASVRNFLDELTSVGWPP</sequence>
<dbReference type="CDD" id="cd00331">
    <property type="entry name" value="IGPS"/>
    <property type="match status" value="1"/>
</dbReference>
<evidence type="ECO:0000256" key="4">
    <source>
        <dbReference type="ARBA" id="ARBA00022605"/>
    </source>
</evidence>
<keyword evidence="4" id="KW-0028">Amino-acid biosynthesis</keyword>
<evidence type="ECO:0000256" key="3">
    <source>
        <dbReference type="ARBA" id="ARBA00012362"/>
    </source>
</evidence>
<evidence type="ECO:0000313" key="10">
    <source>
        <dbReference type="EMBL" id="ABC76317.1"/>
    </source>
</evidence>
<dbReference type="InterPro" id="IPR013798">
    <property type="entry name" value="Indole-3-glycerol_P_synth_dom"/>
</dbReference>
<proteinExistence type="predicted"/>
<dbReference type="InterPro" id="IPR011060">
    <property type="entry name" value="RibuloseP-bd_barrel"/>
</dbReference>
<comment type="catalytic activity">
    <reaction evidence="1">
        <text>1-(2-carboxyphenylamino)-1-deoxy-D-ribulose 5-phosphate + H(+) = (1S,2R)-1-C-(indol-3-yl)glycerol 3-phosphate + CO2 + H2O</text>
        <dbReference type="Rhea" id="RHEA:23476"/>
        <dbReference type="ChEBI" id="CHEBI:15377"/>
        <dbReference type="ChEBI" id="CHEBI:15378"/>
        <dbReference type="ChEBI" id="CHEBI:16526"/>
        <dbReference type="ChEBI" id="CHEBI:58613"/>
        <dbReference type="ChEBI" id="CHEBI:58866"/>
        <dbReference type="EC" id="4.1.1.48"/>
    </reaction>
</comment>
<dbReference type="GO" id="GO:0000162">
    <property type="term" value="P:L-tryptophan biosynthetic process"/>
    <property type="evidence" value="ECO:0007669"/>
    <property type="project" value="UniProtKB-UniPathway"/>
</dbReference>
<dbReference type="RefSeq" id="WP_011416351.1">
    <property type="nucleotide sequence ID" value="NC_007759.1"/>
</dbReference>
<gene>
    <name evidence="10" type="ORF">SYN_02591</name>
</gene>
<dbReference type="Pfam" id="PF00218">
    <property type="entry name" value="IGPS"/>
    <property type="match status" value="1"/>
</dbReference>
<dbReference type="HOGENOM" id="CLU_034247_0_1_7"/>
<dbReference type="SUPFAM" id="SSF51366">
    <property type="entry name" value="Ribulose-phoshate binding barrel"/>
    <property type="match status" value="1"/>
</dbReference>
<dbReference type="UniPathway" id="UPA00035">
    <property type="reaction ID" value="UER00043"/>
</dbReference>
<dbReference type="OrthoDB" id="9804217at2"/>
<dbReference type="InterPro" id="IPR045186">
    <property type="entry name" value="Indole-3-glycerol_P_synth"/>
</dbReference>
<dbReference type="InterPro" id="IPR013785">
    <property type="entry name" value="Aldolase_TIM"/>
</dbReference>
<comment type="pathway">
    <text evidence="2">Amino-acid biosynthesis; L-tryptophan biosynthesis; L-tryptophan from chorismate: step 4/5.</text>
</comment>
<dbReference type="EC" id="4.1.1.48" evidence="3"/>
<protein>
    <recommendedName>
        <fullName evidence="3">indole-3-glycerol-phosphate synthase</fullName>
        <ecNumber evidence="3">4.1.1.48</ecNumber>
    </recommendedName>
</protein>
<evidence type="ECO:0000256" key="8">
    <source>
        <dbReference type="ARBA" id="ARBA00023239"/>
    </source>
</evidence>
<dbReference type="AlphaFoldDB" id="Q2LPX5"/>
<dbReference type="GO" id="GO:0004425">
    <property type="term" value="F:indole-3-glycerol-phosphate synthase activity"/>
    <property type="evidence" value="ECO:0007669"/>
    <property type="project" value="UniProtKB-EC"/>
</dbReference>
<name>Q2LPX5_SYNAS</name>
<evidence type="ECO:0000313" key="11">
    <source>
        <dbReference type="Proteomes" id="UP000001933"/>
    </source>
</evidence>
<keyword evidence="6" id="KW-0822">Tryptophan biosynthesis</keyword>
<dbReference type="PANTHER" id="PTHR22854:SF2">
    <property type="entry name" value="INDOLE-3-GLYCEROL-PHOSPHATE SYNTHASE"/>
    <property type="match status" value="1"/>
</dbReference>
<keyword evidence="7" id="KW-0057">Aromatic amino acid biosynthesis</keyword>